<name>A0A8B6FDU6_MYTGA</name>
<dbReference type="Proteomes" id="UP000596742">
    <property type="component" value="Unassembled WGS sequence"/>
</dbReference>
<evidence type="ECO:0000256" key="1">
    <source>
        <dbReference type="ARBA" id="ARBA00004606"/>
    </source>
</evidence>
<feature type="transmembrane region" description="Helical" evidence="18">
    <location>
        <begin position="12"/>
        <end position="30"/>
    </location>
</feature>
<dbReference type="AlphaFoldDB" id="A0A8B6FDU6"/>
<evidence type="ECO:0000256" key="2">
    <source>
        <dbReference type="ARBA" id="ARBA00007706"/>
    </source>
</evidence>
<dbReference type="Gene3D" id="3.90.550.10">
    <property type="entry name" value="Spore Coat Polysaccharide Biosynthesis Protein SpsA, Chain A"/>
    <property type="match status" value="1"/>
</dbReference>
<feature type="binding site" evidence="14">
    <location>
        <begin position="177"/>
        <end position="179"/>
    </location>
    <ligand>
        <name>UDP-alpha-D-glucuronate</name>
        <dbReference type="ChEBI" id="CHEBI:58052"/>
    </ligand>
</feature>
<evidence type="ECO:0000256" key="11">
    <source>
        <dbReference type="ARBA" id="ARBA00023211"/>
    </source>
</evidence>
<keyword evidence="18" id="KW-0333">Golgi apparatus</keyword>
<dbReference type="InterPro" id="IPR005027">
    <property type="entry name" value="Glyco_trans_43"/>
</dbReference>
<evidence type="ECO:0000256" key="5">
    <source>
        <dbReference type="ARBA" id="ARBA00022692"/>
    </source>
</evidence>
<dbReference type="PANTHER" id="PTHR10896:SF65">
    <property type="entry name" value="GALACTOSYLGALACTOSYLXYLOSYLPROTEIN 3-BETA-GLUCURONOSYLTRANSFERASE 3"/>
    <property type="match status" value="1"/>
</dbReference>
<keyword evidence="5 18" id="KW-0812">Transmembrane</keyword>
<keyword evidence="19" id="KW-0328">Glycosyltransferase</keyword>
<feature type="binding site" evidence="14">
    <location>
        <begin position="291"/>
        <end position="293"/>
    </location>
    <ligand>
        <name>UDP-alpha-D-glucuronate</name>
        <dbReference type="ChEBI" id="CHEBI:58052"/>
    </ligand>
</feature>
<evidence type="ECO:0000256" key="12">
    <source>
        <dbReference type="ARBA" id="ARBA00047979"/>
    </source>
</evidence>
<evidence type="ECO:0000256" key="14">
    <source>
        <dbReference type="PIRSR" id="PIRSR605027-2"/>
    </source>
</evidence>
<evidence type="ECO:0000256" key="18">
    <source>
        <dbReference type="RuleBase" id="RU363127"/>
    </source>
</evidence>
<keyword evidence="8 18" id="KW-1133">Transmembrane helix</keyword>
<reference evidence="19" key="1">
    <citation type="submission" date="2018-11" db="EMBL/GenBank/DDBJ databases">
        <authorList>
            <person name="Alioto T."/>
            <person name="Alioto T."/>
        </authorList>
    </citation>
    <scope>NUCLEOTIDE SEQUENCE</scope>
</reference>
<dbReference type="EC" id="2.4.1.135" evidence="3 18"/>
<dbReference type="FunFam" id="3.90.550.10:FF:000044">
    <property type="entry name" value="Galactosylgalactosylxylosylprotein 3-beta-glucuronosyltransferase"/>
    <property type="match status" value="1"/>
</dbReference>
<evidence type="ECO:0000256" key="8">
    <source>
        <dbReference type="ARBA" id="ARBA00022989"/>
    </source>
</evidence>
<dbReference type="SUPFAM" id="SSF53448">
    <property type="entry name" value="Nucleotide-diphospho-sugar transferases"/>
    <property type="match status" value="1"/>
</dbReference>
<feature type="binding site" evidence="15">
    <location>
        <position position="179"/>
    </location>
    <ligand>
        <name>Mn(2+)</name>
        <dbReference type="ChEBI" id="CHEBI:29035"/>
    </ligand>
</feature>
<comment type="catalytic activity">
    <reaction evidence="12 18">
        <text>3-O-(beta-D-galactosyl-(1-&gt;3)-beta-D-galactosyl-(1-&gt;4)-beta-D-xylosyl)-L-seryl-[protein] + UDP-alpha-D-glucuronate = 3-O-(beta-D-GlcA-(1-&gt;3)-beta-D-Gal-(1-&gt;3)-beta-D-Gal-(1-&gt;4)-beta-D-Xyl)-L-seryl-[protein] + UDP + H(+)</text>
        <dbReference type="Rhea" id="RHEA:24168"/>
        <dbReference type="Rhea" id="RHEA-COMP:12571"/>
        <dbReference type="Rhea" id="RHEA-COMP:12573"/>
        <dbReference type="ChEBI" id="CHEBI:15378"/>
        <dbReference type="ChEBI" id="CHEBI:58052"/>
        <dbReference type="ChEBI" id="CHEBI:58223"/>
        <dbReference type="ChEBI" id="CHEBI:132090"/>
        <dbReference type="ChEBI" id="CHEBI:132093"/>
        <dbReference type="EC" id="2.4.1.135"/>
    </reaction>
</comment>
<feature type="binding site" evidence="14">
    <location>
        <position position="149"/>
    </location>
    <ligand>
        <name>UDP-alpha-D-glucuronate</name>
        <dbReference type="ChEBI" id="CHEBI:58052"/>
    </ligand>
</feature>
<keyword evidence="6 15" id="KW-0479">Metal-binding</keyword>
<evidence type="ECO:0000256" key="6">
    <source>
        <dbReference type="ARBA" id="ARBA00022723"/>
    </source>
</evidence>
<keyword evidence="11 15" id="KW-0464">Manganese</keyword>
<dbReference type="UniPathway" id="UPA00378"/>
<comment type="similarity">
    <text evidence="2 18">Belongs to the glycosyltransferase 43 family.</text>
</comment>
<feature type="binding site" evidence="14">
    <location>
        <position position="114"/>
    </location>
    <ligand>
        <name>UDP-alpha-D-glucuronate</name>
        <dbReference type="ChEBI" id="CHEBI:58052"/>
    </ligand>
</feature>
<gene>
    <name evidence="19" type="ORF">MGAL_10B036205</name>
</gene>
<sequence>MRKPTFIVKQSLKIFCLLTGFAVMTWSFSFTKYIRGQFVNLNVLPERLKEYMYFMGRRLNGAYLSSLNKADNHDIPIIFIITPTYYRLVQKAELTRMANTLRLVKQLHWIIVEDFEVINLKTQEFFQSTGVSFTYFAQSKRSETNNHHRGADQRNAALDWIMVNHNPSMPAVIYFADDDNAYSLEIFQQMRYTKKLSMWPVGLSGGRTYETPILKDGKVIKFLAWKAEKRKFPIDMAGFALNANVLWTYKPMRFSTDADPGMLETKLLERCCTWAEIEPLADNCTKILVWHTRTEKPKVRMFDNVLEV</sequence>
<evidence type="ECO:0000256" key="3">
    <source>
        <dbReference type="ARBA" id="ARBA00012641"/>
    </source>
</evidence>
<dbReference type="OrthoDB" id="675023at2759"/>
<dbReference type="GO" id="GO:0015018">
    <property type="term" value="F:galactosylgalactosylxylosylprotein 3-beta-glucuronosyltransferase activity"/>
    <property type="evidence" value="ECO:0007669"/>
    <property type="project" value="UniProtKB-UniRule"/>
</dbReference>
<keyword evidence="9 18" id="KW-0472">Membrane</keyword>
<feature type="glycosylation site" description="N-linked (GlcNAc...) asparagine" evidence="17">
    <location>
        <position position="283"/>
    </location>
</feature>
<feature type="binding site" evidence="14">
    <location>
        <begin position="83"/>
        <end position="85"/>
    </location>
    <ligand>
        <name>UDP-alpha-D-glucuronate</name>
        <dbReference type="ChEBI" id="CHEBI:58052"/>
    </ligand>
</feature>
<dbReference type="EMBL" id="UYJE01006703">
    <property type="protein sequence ID" value="VDI48230.1"/>
    <property type="molecule type" value="Genomic_DNA"/>
</dbReference>
<dbReference type="PANTHER" id="PTHR10896">
    <property type="entry name" value="GALACTOSYLGALACTOSYLXYLOSYLPROTEIN 3-BETA-GLUCURONOSYLTRANSFERASE BETA-1,3-GLUCURONYLTRANSFERASE"/>
    <property type="match status" value="1"/>
</dbReference>
<evidence type="ECO:0000256" key="13">
    <source>
        <dbReference type="PIRSR" id="PIRSR605027-1"/>
    </source>
</evidence>
<evidence type="ECO:0000256" key="4">
    <source>
        <dbReference type="ARBA" id="ARBA00022679"/>
    </source>
</evidence>
<proteinExistence type="inferred from homology"/>
<keyword evidence="4 18" id="KW-0808">Transferase</keyword>
<evidence type="ECO:0000256" key="9">
    <source>
        <dbReference type="ARBA" id="ARBA00023136"/>
    </source>
</evidence>
<evidence type="ECO:0000313" key="20">
    <source>
        <dbReference type="Proteomes" id="UP000596742"/>
    </source>
</evidence>
<dbReference type="GO" id="GO:0046872">
    <property type="term" value="F:metal ion binding"/>
    <property type="evidence" value="ECO:0007669"/>
    <property type="project" value="UniProtKB-KW"/>
</dbReference>
<comment type="caution">
    <text evidence="19">The sequence shown here is derived from an EMBL/GenBank/DDBJ whole genome shotgun (WGS) entry which is preliminary data.</text>
</comment>
<feature type="active site" description="Proton donor/acceptor" evidence="13">
    <location>
        <position position="264"/>
    </location>
</feature>
<keyword evidence="7 18" id="KW-0735">Signal-anchor</keyword>
<evidence type="ECO:0000256" key="17">
    <source>
        <dbReference type="PIRSR" id="PIRSR605027-6"/>
    </source>
</evidence>
<dbReference type="GO" id="GO:0050650">
    <property type="term" value="P:chondroitin sulfate proteoglycan biosynthetic process"/>
    <property type="evidence" value="ECO:0007669"/>
    <property type="project" value="TreeGrafter"/>
</dbReference>
<feature type="site" description="Interaction with galactose moiety of substrate glycoprotein" evidence="16">
    <location>
        <position position="210"/>
    </location>
</feature>
<dbReference type="CDD" id="cd00218">
    <property type="entry name" value="GlcAT-I"/>
    <property type="match status" value="1"/>
</dbReference>
<evidence type="ECO:0000256" key="15">
    <source>
        <dbReference type="PIRSR" id="PIRSR605027-3"/>
    </source>
</evidence>
<evidence type="ECO:0000313" key="19">
    <source>
        <dbReference type="EMBL" id="VDI48230.1"/>
    </source>
</evidence>
<organism evidence="19 20">
    <name type="scientific">Mytilus galloprovincialis</name>
    <name type="common">Mediterranean mussel</name>
    <dbReference type="NCBI Taxonomy" id="29158"/>
    <lineage>
        <taxon>Eukaryota</taxon>
        <taxon>Metazoa</taxon>
        <taxon>Spiralia</taxon>
        <taxon>Lophotrochozoa</taxon>
        <taxon>Mollusca</taxon>
        <taxon>Bivalvia</taxon>
        <taxon>Autobranchia</taxon>
        <taxon>Pteriomorphia</taxon>
        <taxon>Mytilida</taxon>
        <taxon>Mytiloidea</taxon>
        <taxon>Mytilidae</taxon>
        <taxon>Mytilinae</taxon>
        <taxon>Mytilus</taxon>
    </lineage>
</organism>
<keyword evidence="10 17" id="KW-0325">Glycoprotein</keyword>
<protein>
    <recommendedName>
        <fullName evidence="3 18">Galactosylgalactosylxylosylprotein 3-beta-glucuronosyltransferase</fullName>
        <ecNumber evidence="3 18">2.4.1.135</ecNumber>
    </recommendedName>
</protein>
<accession>A0A8B6FDU6</accession>
<dbReference type="Pfam" id="PF03360">
    <property type="entry name" value="Glyco_transf_43"/>
    <property type="match status" value="1"/>
</dbReference>
<feature type="binding site" evidence="14">
    <location>
        <position position="154"/>
    </location>
    <ligand>
        <name>UDP-alpha-D-glucuronate</name>
        <dbReference type="ChEBI" id="CHEBI:58052"/>
    </ligand>
</feature>
<keyword evidence="20" id="KW-1185">Reference proteome</keyword>
<comment type="cofactor">
    <cofactor evidence="15 18">
        <name>Mn(2+)</name>
        <dbReference type="ChEBI" id="CHEBI:29035"/>
    </cofactor>
</comment>
<evidence type="ECO:0000256" key="10">
    <source>
        <dbReference type="ARBA" id="ARBA00023180"/>
    </source>
</evidence>
<comment type="subcellular location">
    <subcellularLocation>
        <location evidence="18">Golgi apparatus membrane</location>
        <topology evidence="18">Single-pass type II membrane protein</topology>
    </subcellularLocation>
    <subcellularLocation>
        <location evidence="1">Membrane</location>
        <topology evidence="1">Single-pass type II membrane protein</topology>
    </subcellularLocation>
</comment>
<comment type="pathway">
    <text evidence="18">Protein modification; protein glycosylation.</text>
</comment>
<dbReference type="GO" id="GO:0000139">
    <property type="term" value="C:Golgi membrane"/>
    <property type="evidence" value="ECO:0007669"/>
    <property type="project" value="UniProtKB-SubCell"/>
</dbReference>
<evidence type="ECO:0000256" key="7">
    <source>
        <dbReference type="ARBA" id="ARBA00022968"/>
    </source>
</evidence>
<evidence type="ECO:0000256" key="16">
    <source>
        <dbReference type="PIRSR" id="PIRSR605027-4"/>
    </source>
</evidence>
<dbReference type="GO" id="GO:0005975">
    <property type="term" value="P:carbohydrate metabolic process"/>
    <property type="evidence" value="ECO:0007669"/>
    <property type="project" value="TreeGrafter"/>
</dbReference>
<dbReference type="InterPro" id="IPR029044">
    <property type="entry name" value="Nucleotide-diphossugar_trans"/>
</dbReference>